<name>S7TCN1_9BACT</name>
<dbReference type="InterPro" id="IPR027417">
    <property type="entry name" value="P-loop_NTPase"/>
</dbReference>
<dbReference type="Gene3D" id="3.40.50.300">
    <property type="entry name" value="P-loop containing nucleotide triphosphate hydrolases"/>
    <property type="match status" value="1"/>
</dbReference>
<dbReference type="AlphaFoldDB" id="S7TCN1"/>
<dbReference type="SUPFAM" id="SSF52540">
    <property type="entry name" value="P-loop containing nucleoside triphosphate hydrolases"/>
    <property type="match status" value="1"/>
</dbReference>
<evidence type="ECO:0000313" key="1">
    <source>
        <dbReference type="EMBL" id="EPR34270.1"/>
    </source>
</evidence>
<protein>
    <submittedName>
        <fullName evidence="1">DNA polymerase III subunit delta</fullName>
    </submittedName>
</protein>
<accession>S7TCN1</accession>
<keyword evidence="2" id="KW-1185">Reference proteome</keyword>
<dbReference type="Proteomes" id="UP000014975">
    <property type="component" value="Unassembled WGS sequence"/>
</dbReference>
<sequence>MVYALLMDMFPKRQIRAAGRLARLAQKPPASLLLEGGSQAERRVMSLFWAAAVNCAALSETGPCGACPACVQMHGQASRDLFFFDFSAGPWKDVIDELREARRVLGEPPREGTRRVVALFEVQGMLDEHANLLLKSIEEPGPFNVFVLTAPQRERILPTLVSRSFVMTLAWPRPTSAPEGEGAADDPAGALTAAFYGFLDTGRGLFAHTGGKAKLDKAQAEAFVIAAQRDLAQALSGTATAGGARFLAERLDLAGLRRLDLLLDQARESLQTKVNPSLVVDWLAVTARGLAI</sequence>
<evidence type="ECO:0000313" key="2">
    <source>
        <dbReference type="Proteomes" id="UP000014975"/>
    </source>
</evidence>
<dbReference type="EMBL" id="ATHI01000013">
    <property type="protein sequence ID" value="EPR34270.1"/>
    <property type="molecule type" value="Genomic_DNA"/>
</dbReference>
<proteinExistence type="predicted"/>
<dbReference type="eggNOG" id="COG0470">
    <property type="taxonomic scope" value="Bacteria"/>
</dbReference>
<comment type="caution">
    <text evidence="1">The sequence shown here is derived from an EMBL/GenBank/DDBJ whole genome shotgun (WGS) entry which is preliminary data.</text>
</comment>
<reference evidence="1 2" key="1">
    <citation type="journal article" date="2013" name="Genome Announc.">
        <title>Draft genome sequences for three mercury-methylating, sulfate-reducing bacteria.</title>
        <authorList>
            <person name="Brown S.D."/>
            <person name="Hurt R.A.Jr."/>
            <person name="Gilmour C.C."/>
            <person name="Elias D.A."/>
        </authorList>
    </citation>
    <scope>NUCLEOTIDE SEQUENCE [LARGE SCALE GENOMIC DNA]</scope>
    <source>
        <strain evidence="1 2">DSM 16529</strain>
    </source>
</reference>
<gene>
    <name evidence="1" type="ORF">dsat_2828</name>
</gene>
<dbReference type="STRING" id="1121439.dsat_2828"/>
<dbReference type="Pfam" id="PF13177">
    <property type="entry name" value="DNA_pol3_delta2"/>
    <property type="match status" value="1"/>
</dbReference>
<organism evidence="1 2">
    <name type="scientific">Alkalidesulfovibrio alkalitolerans DSM 16529</name>
    <dbReference type="NCBI Taxonomy" id="1121439"/>
    <lineage>
        <taxon>Bacteria</taxon>
        <taxon>Pseudomonadati</taxon>
        <taxon>Thermodesulfobacteriota</taxon>
        <taxon>Desulfovibrionia</taxon>
        <taxon>Desulfovibrionales</taxon>
        <taxon>Desulfovibrionaceae</taxon>
        <taxon>Alkalidesulfovibrio</taxon>
    </lineage>
</organism>
<dbReference type="PATRIC" id="fig|1121439.3.peg.1343"/>